<evidence type="ECO:0000313" key="1">
    <source>
        <dbReference type="EMBL" id="MEB4591448.1"/>
    </source>
</evidence>
<dbReference type="RefSeq" id="WP_324695054.1">
    <property type="nucleotide sequence ID" value="NZ_JAYMYJ010000105.1"/>
</dbReference>
<gene>
    <name evidence="1" type="ORF">VSS37_10695</name>
</gene>
<dbReference type="Pfam" id="PF11697">
    <property type="entry name" value="DUF3293"/>
    <property type="match status" value="1"/>
</dbReference>
<reference evidence="2" key="1">
    <citation type="submission" date="2023-07" db="EMBL/GenBank/DDBJ databases">
        <title>The carbon used by Thiothrix.</title>
        <authorList>
            <person name="Chen L."/>
        </authorList>
    </citation>
    <scope>NUCLEOTIDE SEQUENCE [LARGE SCALE GENOMIC DNA]</scope>
</reference>
<accession>A0ABU6CXB5</accession>
<dbReference type="EMBL" id="JAYMYJ010000105">
    <property type="protein sequence ID" value="MEB4591448.1"/>
    <property type="molecule type" value="Genomic_DNA"/>
</dbReference>
<proteinExistence type="predicted"/>
<reference evidence="1 2" key="2">
    <citation type="submission" date="2024-01" db="EMBL/GenBank/DDBJ databases">
        <authorList>
            <person name="Xie X."/>
        </authorList>
    </citation>
    <scope>NUCLEOTIDE SEQUENCE [LARGE SCALE GENOMIC DNA]</scope>
    <source>
        <strain evidence="1">SCUT-1</strain>
    </source>
</reference>
<dbReference type="InterPro" id="IPR021710">
    <property type="entry name" value="DUF3293"/>
</dbReference>
<sequence>MVTPELLAAYHATLYQVRHSQGVFTLTTDNPSAELVDLLRETGSHCAAFITACNPYSWPVGDAENARAQRRLASQLRQAGYAAIPAIGLDPAGEWQGEESFLVPGLELEDAKLLGRQYAQNAILWMDADAIPQLVLLDG</sequence>
<comment type="caution">
    <text evidence="1">The sequence shown here is derived from an EMBL/GenBank/DDBJ whole genome shotgun (WGS) entry which is preliminary data.</text>
</comment>
<keyword evidence="2" id="KW-1185">Reference proteome</keyword>
<organism evidence="1 2">
    <name type="scientific">Candidatus Thiothrix phosphatis</name>
    <dbReference type="NCBI Taxonomy" id="3112415"/>
    <lineage>
        <taxon>Bacteria</taxon>
        <taxon>Pseudomonadati</taxon>
        <taxon>Pseudomonadota</taxon>
        <taxon>Gammaproteobacteria</taxon>
        <taxon>Thiotrichales</taxon>
        <taxon>Thiotrichaceae</taxon>
        <taxon>Thiothrix</taxon>
    </lineage>
</organism>
<evidence type="ECO:0000313" key="2">
    <source>
        <dbReference type="Proteomes" id="UP001308005"/>
    </source>
</evidence>
<dbReference type="Proteomes" id="UP001308005">
    <property type="component" value="Unassembled WGS sequence"/>
</dbReference>
<name>A0ABU6CXB5_9GAMM</name>
<protein>
    <submittedName>
        <fullName evidence="1">DUF3293 domain-containing protein</fullName>
    </submittedName>
</protein>